<evidence type="ECO:0000259" key="2">
    <source>
        <dbReference type="Pfam" id="PF13579"/>
    </source>
</evidence>
<dbReference type="EMBL" id="PJEO01000052">
    <property type="protein sequence ID" value="PKQ44070.1"/>
    <property type="molecule type" value="Genomic_DNA"/>
</dbReference>
<dbReference type="Proteomes" id="UP000233435">
    <property type="component" value="Unassembled WGS sequence"/>
</dbReference>
<comment type="caution">
    <text evidence="3">The sequence shown here is derived from an EMBL/GenBank/DDBJ whole genome shotgun (WGS) entry which is preliminary data.</text>
</comment>
<keyword evidence="3" id="KW-0808">Transferase</keyword>
<evidence type="ECO:0000313" key="4">
    <source>
        <dbReference type="Proteomes" id="UP000233435"/>
    </source>
</evidence>
<dbReference type="Pfam" id="PF13579">
    <property type="entry name" value="Glyco_trans_4_4"/>
    <property type="match status" value="1"/>
</dbReference>
<dbReference type="OrthoDB" id="9790710at2"/>
<dbReference type="CDD" id="cd03808">
    <property type="entry name" value="GT4_CapM-like"/>
    <property type="match status" value="1"/>
</dbReference>
<dbReference type="GO" id="GO:0016757">
    <property type="term" value="F:glycosyltransferase activity"/>
    <property type="evidence" value="ECO:0007669"/>
    <property type="project" value="InterPro"/>
</dbReference>
<protein>
    <submittedName>
        <fullName evidence="3">Glycosyltransferase family 1 protein</fullName>
    </submittedName>
</protein>
<dbReference type="SUPFAM" id="SSF53756">
    <property type="entry name" value="UDP-Glycosyltransferase/glycogen phosphorylase"/>
    <property type="match status" value="1"/>
</dbReference>
<dbReference type="InterPro" id="IPR028098">
    <property type="entry name" value="Glyco_trans_4-like_N"/>
</dbReference>
<keyword evidence="4" id="KW-1185">Reference proteome</keyword>
<accession>A0A2N3HGG8</accession>
<proteinExistence type="predicted"/>
<dbReference type="PANTHER" id="PTHR12526">
    <property type="entry name" value="GLYCOSYLTRANSFERASE"/>
    <property type="match status" value="1"/>
</dbReference>
<sequence>MKKKIIRSATVSGSLSSLLQGQLRYMSQYFDVIAVASNGKNNELLKVSEQEGIPTYAVEMTRKITPFKDLVAVWKLYRLFKKEKPFIVHSHTPKAGTLSMIAAKWASIPHRLHTIAGLPLVEATGFKRIILNTVEKVTYACATKIYPNSYGLVDIILENKFTSKEKLKVIANGSSNGIDTSFFDPTLYTDNTTKLKFRAELGISNNDFVFIYVGRLVTDKGINELIIAFNKLYKQYNTIKLLLVGPYEKALDPLKIDTIEIINHNSNIISTGWVKDVRPYYSIANVLTFPSYREGFPNVVMQAAAMQLPCIVTNINGCNEIIKHNEYGIIIPIKDEVALYDAMIHVFNNQSKYKSMGINSRKHIQSYFERKVVWKAILDEYTQLS</sequence>
<name>A0A2N3HGG8_9FLAO</name>
<organism evidence="3 4">
    <name type="scientific">Confluentibacter flavum</name>
    <dbReference type="NCBI Taxonomy" id="1909700"/>
    <lineage>
        <taxon>Bacteria</taxon>
        <taxon>Pseudomonadati</taxon>
        <taxon>Bacteroidota</taxon>
        <taxon>Flavobacteriia</taxon>
        <taxon>Flavobacteriales</taxon>
        <taxon>Flavobacteriaceae</taxon>
        <taxon>Confluentibacter</taxon>
    </lineage>
</organism>
<reference evidence="3 4" key="1">
    <citation type="submission" date="2017-12" db="EMBL/GenBank/DDBJ databases">
        <title>Confluentibacter flavum sp. nov., isolated from the saline lake.</title>
        <authorList>
            <person name="Yu L."/>
        </authorList>
    </citation>
    <scope>NUCLEOTIDE SEQUENCE [LARGE SCALE GENOMIC DNA]</scope>
    <source>
        <strain evidence="3 4">3B</strain>
    </source>
</reference>
<feature type="domain" description="Glycosyltransferase subfamily 4-like N-terminal" evidence="2">
    <location>
        <begin position="48"/>
        <end position="173"/>
    </location>
</feature>
<feature type="domain" description="Glycosyl transferase family 1" evidence="1">
    <location>
        <begin position="196"/>
        <end position="363"/>
    </location>
</feature>
<dbReference type="Gene3D" id="3.40.50.2000">
    <property type="entry name" value="Glycogen Phosphorylase B"/>
    <property type="match status" value="2"/>
</dbReference>
<dbReference type="Pfam" id="PF00534">
    <property type="entry name" value="Glycos_transf_1"/>
    <property type="match status" value="1"/>
</dbReference>
<gene>
    <name evidence="3" type="ORF">CSW08_14810</name>
</gene>
<dbReference type="InterPro" id="IPR001296">
    <property type="entry name" value="Glyco_trans_1"/>
</dbReference>
<dbReference type="AlphaFoldDB" id="A0A2N3HGG8"/>
<evidence type="ECO:0000259" key="1">
    <source>
        <dbReference type="Pfam" id="PF00534"/>
    </source>
</evidence>
<evidence type="ECO:0000313" key="3">
    <source>
        <dbReference type="EMBL" id="PKQ44070.1"/>
    </source>
</evidence>
<dbReference type="RefSeq" id="WP_106660650.1">
    <property type="nucleotide sequence ID" value="NZ_PJEO01000052.1"/>
</dbReference>